<evidence type="ECO:0000256" key="4">
    <source>
        <dbReference type="ARBA" id="ARBA00023024"/>
    </source>
</evidence>
<dbReference type="InterPro" id="IPR001223">
    <property type="entry name" value="Glyco_hydro18_cat"/>
</dbReference>
<dbReference type="SMART" id="SM00636">
    <property type="entry name" value="Glyco_18"/>
    <property type="match status" value="1"/>
</dbReference>
<dbReference type="Pfam" id="PF00704">
    <property type="entry name" value="Glyco_hydro_18"/>
    <property type="match status" value="1"/>
</dbReference>
<dbReference type="InterPro" id="IPR050314">
    <property type="entry name" value="Glycosyl_Hydrlase_18"/>
</dbReference>
<feature type="chain" id="PRO_5030568414" description="chitinase" evidence="8">
    <location>
        <begin position="21"/>
        <end position="384"/>
    </location>
</feature>
<comment type="catalytic activity">
    <reaction evidence="1">
        <text>Random endo-hydrolysis of N-acetyl-beta-D-glucosaminide (1-&gt;4)-beta-linkages in chitin and chitodextrins.</text>
        <dbReference type="EC" id="3.2.1.14"/>
    </reaction>
</comment>
<dbReference type="InterPro" id="IPR011583">
    <property type="entry name" value="Chitinase_II/V-like_cat"/>
</dbReference>
<dbReference type="PANTHER" id="PTHR11177">
    <property type="entry name" value="CHITINASE"/>
    <property type="match status" value="1"/>
</dbReference>
<organism evidence="10 11">
    <name type="scientific">Granulicella aggregans</name>
    <dbReference type="NCBI Taxonomy" id="474949"/>
    <lineage>
        <taxon>Bacteria</taxon>
        <taxon>Pseudomonadati</taxon>
        <taxon>Acidobacteriota</taxon>
        <taxon>Terriglobia</taxon>
        <taxon>Terriglobales</taxon>
        <taxon>Acidobacteriaceae</taxon>
        <taxon>Granulicella</taxon>
    </lineage>
</organism>
<keyword evidence="11" id="KW-1185">Reference proteome</keyword>
<dbReference type="RefSeq" id="WP_348641316.1">
    <property type="nucleotide sequence ID" value="NZ_JACHIP010000003.1"/>
</dbReference>
<evidence type="ECO:0000256" key="7">
    <source>
        <dbReference type="RuleBase" id="RU004453"/>
    </source>
</evidence>
<keyword evidence="4" id="KW-0624">Polysaccharide degradation</keyword>
<feature type="domain" description="GH18" evidence="9">
    <location>
        <begin position="29"/>
        <end position="376"/>
    </location>
</feature>
<proteinExistence type="inferred from homology"/>
<evidence type="ECO:0000313" key="10">
    <source>
        <dbReference type="EMBL" id="MBB5057966.1"/>
    </source>
</evidence>
<dbReference type="GO" id="GO:0008843">
    <property type="term" value="F:endochitinase activity"/>
    <property type="evidence" value="ECO:0007669"/>
    <property type="project" value="UniProtKB-EC"/>
</dbReference>
<dbReference type="InterPro" id="IPR001579">
    <property type="entry name" value="Glyco_hydro_18_chit_AS"/>
</dbReference>
<keyword evidence="4" id="KW-0146">Chitin degradation</keyword>
<sequence>MSTKLAAILGLMFVPVSVPAQGSHVESKPAVIGYVFPQNTILKPTDIDGHSLTRINYAFANIQGGRMVAGFSHDAENLAVLTTLRGANPSLKILVSVGGWLWSGGFSDVALTPQSRAVFIASVDDFLTRYDLDGLDIDWEYPGMTGAGHVFRSEDKANFTLLLKELRADFGRKQKRGGRRMILSIAAGASDEFLAHTEMREVQKYLDTVNLMSYDYYEPEGDKITGHHAPLFTNPADPKKISADASVLAFEAAGVPAAKIVLGVPFYGHVWGRVADKNHGLYQPGQPIPNAYSPYSVIVDEMKTGEFERFWDPAASEPYLYNAGKQIFVTYDDPESISAKCSFVLKQRLGGVMFWDYAGDPSGTLLGTINKQLGRATAAGKAVQ</sequence>
<dbReference type="EMBL" id="JACHIP010000003">
    <property type="protein sequence ID" value="MBB5057966.1"/>
    <property type="molecule type" value="Genomic_DNA"/>
</dbReference>
<dbReference type="Gene3D" id="3.20.20.80">
    <property type="entry name" value="Glycosidases"/>
    <property type="match status" value="1"/>
</dbReference>
<dbReference type="InterPro" id="IPR017853">
    <property type="entry name" value="GH"/>
</dbReference>
<name>A0A7W7ZDL2_9BACT</name>
<evidence type="ECO:0000256" key="2">
    <source>
        <dbReference type="ARBA" id="ARBA00012729"/>
    </source>
</evidence>
<evidence type="ECO:0000256" key="5">
    <source>
        <dbReference type="ARBA" id="ARBA00023295"/>
    </source>
</evidence>
<evidence type="ECO:0000256" key="8">
    <source>
        <dbReference type="SAM" id="SignalP"/>
    </source>
</evidence>
<dbReference type="CDD" id="cd06548">
    <property type="entry name" value="GH18_chitinase"/>
    <property type="match status" value="1"/>
</dbReference>
<dbReference type="GO" id="GO:0006032">
    <property type="term" value="P:chitin catabolic process"/>
    <property type="evidence" value="ECO:0007669"/>
    <property type="project" value="UniProtKB-KW"/>
</dbReference>
<dbReference type="PROSITE" id="PS51910">
    <property type="entry name" value="GH18_2"/>
    <property type="match status" value="1"/>
</dbReference>
<dbReference type="EC" id="3.2.1.14" evidence="2"/>
<dbReference type="PROSITE" id="PS01095">
    <property type="entry name" value="GH18_1"/>
    <property type="match status" value="1"/>
</dbReference>
<evidence type="ECO:0000313" key="11">
    <source>
        <dbReference type="Proteomes" id="UP000540989"/>
    </source>
</evidence>
<evidence type="ECO:0000259" key="9">
    <source>
        <dbReference type="PROSITE" id="PS51910"/>
    </source>
</evidence>
<gene>
    <name evidence="10" type="ORF">HDF16_002672</name>
</gene>
<keyword evidence="5 6" id="KW-0326">Glycosidase</keyword>
<keyword evidence="3 6" id="KW-0378">Hydrolase</keyword>
<dbReference type="Gene3D" id="3.10.50.10">
    <property type="match status" value="1"/>
</dbReference>
<evidence type="ECO:0000256" key="1">
    <source>
        <dbReference type="ARBA" id="ARBA00000822"/>
    </source>
</evidence>
<reference evidence="10 11" key="1">
    <citation type="submission" date="2020-08" db="EMBL/GenBank/DDBJ databases">
        <title>Genomic Encyclopedia of Type Strains, Phase IV (KMG-V): Genome sequencing to study the core and pangenomes of soil and plant-associated prokaryotes.</title>
        <authorList>
            <person name="Whitman W."/>
        </authorList>
    </citation>
    <scope>NUCLEOTIDE SEQUENCE [LARGE SCALE GENOMIC DNA]</scope>
    <source>
        <strain evidence="10 11">M8UP14</strain>
    </source>
</reference>
<dbReference type="Proteomes" id="UP000540989">
    <property type="component" value="Unassembled WGS sequence"/>
</dbReference>
<dbReference type="SUPFAM" id="SSF51445">
    <property type="entry name" value="(Trans)glycosidases"/>
    <property type="match status" value="1"/>
</dbReference>
<keyword evidence="8" id="KW-0732">Signal</keyword>
<feature type="signal peptide" evidence="8">
    <location>
        <begin position="1"/>
        <end position="20"/>
    </location>
</feature>
<protein>
    <recommendedName>
        <fullName evidence="2">chitinase</fullName>
        <ecNumber evidence="2">3.2.1.14</ecNumber>
    </recommendedName>
</protein>
<comment type="similarity">
    <text evidence="7">Belongs to the glycosyl hydrolase 18 family.</text>
</comment>
<accession>A0A7W7ZDL2</accession>
<evidence type="ECO:0000256" key="6">
    <source>
        <dbReference type="RuleBase" id="RU000489"/>
    </source>
</evidence>
<dbReference type="PANTHER" id="PTHR11177:SF317">
    <property type="entry name" value="CHITINASE 12-RELATED"/>
    <property type="match status" value="1"/>
</dbReference>
<dbReference type="InterPro" id="IPR029070">
    <property type="entry name" value="Chitinase_insertion_sf"/>
</dbReference>
<comment type="caution">
    <text evidence="10">The sequence shown here is derived from an EMBL/GenBank/DDBJ whole genome shotgun (WGS) entry which is preliminary data.</text>
</comment>
<dbReference type="AlphaFoldDB" id="A0A7W7ZDL2"/>
<keyword evidence="4" id="KW-0119">Carbohydrate metabolism</keyword>
<dbReference type="GO" id="GO:0005975">
    <property type="term" value="P:carbohydrate metabolic process"/>
    <property type="evidence" value="ECO:0007669"/>
    <property type="project" value="InterPro"/>
</dbReference>
<evidence type="ECO:0000256" key="3">
    <source>
        <dbReference type="ARBA" id="ARBA00022801"/>
    </source>
</evidence>
<dbReference type="SUPFAM" id="SSF54556">
    <property type="entry name" value="Chitinase insertion domain"/>
    <property type="match status" value="1"/>
</dbReference>
<dbReference type="GO" id="GO:0008061">
    <property type="term" value="F:chitin binding"/>
    <property type="evidence" value="ECO:0007669"/>
    <property type="project" value="InterPro"/>
</dbReference>